<dbReference type="InterPro" id="IPR016181">
    <property type="entry name" value="Acyl_CoA_acyltransferase"/>
</dbReference>
<proteinExistence type="predicted"/>
<sequence>MVYNGAVARETRLFELSDTILERIIFAMEDQSRSHYIDLRTGDLVPKPEKTLREEALPEAPLPEWIAPPPQWSPADGFRLMEAFCGRINRMELKLALNRVLGRGKGVFKAFRQVLAEYPREDALFRDYKNATLRCQVELWMDDMREVLGLARLGVEPEDFQDLVDEEFCLEARPIGEAPFPLAEFFAQALEEALDWSPPFAAALEKTGLDDFLRRHGQDGFLHYMNEAEGKPIAMAAMAFVDTEAGPVGLIRFLYVVPEFRGLGLELKLIDSLRRRCRDAGLGACFLRSALLSPGLSASLDGWGLKTCGTQYLID</sequence>
<dbReference type="AlphaFoldDB" id="A0A644TUE6"/>
<evidence type="ECO:0000259" key="1">
    <source>
        <dbReference type="PROSITE" id="PS51186"/>
    </source>
</evidence>
<dbReference type="EMBL" id="VSSQ01000054">
    <property type="protein sequence ID" value="MPL70618.1"/>
    <property type="molecule type" value="Genomic_DNA"/>
</dbReference>
<reference evidence="2" key="1">
    <citation type="submission" date="2019-08" db="EMBL/GenBank/DDBJ databases">
        <authorList>
            <person name="Kucharzyk K."/>
            <person name="Murdoch R.W."/>
            <person name="Higgins S."/>
            <person name="Loffler F."/>
        </authorList>
    </citation>
    <scope>NUCLEOTIDE SEQUENCE</scope>
</reference>
<feature type="domain" description="N-acetyltransferase" evidence="1">
    <location>
        <begin position="180"/>
        <end position="315"/>
    </location>
</feature>
<dbReference type="Gene3D" id="3.40.630.30">
    <property type="match status" value="1"/>
</dbReference>
<dbReference type="InterPro" id="IPR000182">
    <property type="entry name" value="GNAT_dom"/>
</dbReference>
<protein>
    <recommendedName>
        <fullName evidence="1">N-acetyltransferase domain-containing protein</fullName>
    </recommendedName>
</protein>
<dbReference type="PROSITE" id="PS51186">
    <property type="entry name" value="GNAT"/>
    <property type="match status" value="1"/>
</dbReference>
<organism evidence="2">
    <name type="scientific">bioreactor metagenome</name>
    <dbReference type="NCBI Taxonomy" id="1076179"/>
    <lineage>
        <taxon>unclassified sequences</taxon>
        <taxon>metagenomes</taxon>
        <taxon>ecological metagenomes</taxon>
    </lineage>
</organism>
<name>A0A644TUE6_9ZZZZ</name>
<dbReference type="Pfam" id="PF00583">
    <property type="entry name" value="Acetyltransf_1"/>
    <property type="match status" value="1"/>
</dbReference>
<dbReference type="CDD" id="cd04301">
    <property type="entry name" value="NAT_SF"/>
    <property type="match status" value="1"/>
</dbReference>
<gene>
    <name evidence="2" type="ORF">SDC9_16377</name>
</gene>
<comment type="caution">
    <text evidence="2">The sequence shown here is derived from an EMBL/GenBank/DDBJ whole genome shotgun (WGS) entry which is preliminary data.</text>
</comment>
<dbReference type="GO" id="GO:0016747">
    <property type="term" value="F:acyltransferase activity, transferring groups other than amino-acyl groups"/>
    <property type="evidence" value="ECO:0007669"/>
    <property type="project" value="InterPro"/>
</dbReference>
<evidence type="ECO:0000313" key="2">
    <source>
        <dbReference type="EMBL" id="MPL70618.1"/>
    </source>
</evidence>
<dbReference type="SUPFAM" id="SSF55729">
    <property type="entry name" value="Acyl-CoA N-acyltransferases (Nat)"/>
    <property type="match status" value="1"/>
</dbReference>
<accession>A0A644TUE6</accession>